<name>A0AA86MSB8_9BACT</name>
<dbReference type="RefSeq" id="WP_289266633.1">
    <property type="nucleotide sequence ID" value="NZ_OX365700.1"/>
</dbReference>
<protein>
    <submittedName>
        <fullName evidence="1">Nogalonic acid methyl ester cyclase</fullName>
    </submittedName>
</protein>
<dbReference type="PANTHER" id="PTHR38436:SF1">
    <property type="entry name" value="ESTER CYCLASE"/>
    <property type="match status" value="1"/>
</dbReference>
<proteinExistence type="predicted"/>
<organism evidence="1 2">
    <name type="scientific">Nitrospira tepida</name>
    <dbReference type="NCBI Taxonomy" id="2973512"/>
    <lineage>
        <taxon>Bacteria</taxon>
        <taxon>Pseudomonadati</taxon>
        <taxon>Nitrospirota</taxon>
        <taxon>Nitrospiria</taxon>
        <taxon>Nitrospirales</taxon>
        <taxon>Nitrospiraceae</taxon>
        <taxon>Nitrospira</taxon>
    </lineage>
</organism>
<reference evidence="1" key="1">
    <citation type="submission" date="2022-10" db="EMBL/GenBank/DDBJ databases">
        <authorList>
            <person name="Koch H."/>
        </authorList>
    </citation>
    <scope>NUCLEOTIDE SEQUENCE</scope>
    <source>
        <strain evidence="1">DNF</strain>
    </source>
</reference>
<accession>A0AA86MSB8</accession>
<dbReference type="PANTHER" id="PTHR38436">
    <property type="entry name" value="POLYKETIDE CYCLASE SNOAL-LIKE DOMAIN"/>
    <property type="match status" value="1"/>
</dbReference>
<dbReference type="InterPro" id="IPR032710">
    <property type="entry name" value="NTF2-like_dom_sf"/>
</dbReference>
<dbReference type="KEGG" id="nti:DNFV4_00010"/>
<dbReference type="Gene3D" id="3.10.450.50">
    <property type="match status" value="1"/>
</dbReference>
<sequence length="139" mass="15917">MNAVELNKTVMQRYFDEGWNRGRLEVFDEIIDPQYVDRIPILPNLGTGPGSVKPLVVMLRRAFPDLKIVIEDRVVTEHKAATRYTLYGTHQGDFFGFPPTGKRVAVKHFQIDRFVNGKVVEQWHLSDGLGLLRQLGKLI</sequence>
<dbReference type="InterPro" id="IPR009959">
    <property type="entry name" value="Cyclase_SnoaL-like"/>
</dbReference>
<dbReference type="GO" id="GO:0030638">
    <property type="term" value="P:polyketide metabolic process"/>
    <property type="evidence" value="ECO:0007669"/>
    <property type="project" value="InterPro"/>
</dbReference>
<dbReference type="AlphaFoldDB" id="A0AA86MSB8"/>
<dbReference type="SUPFAM" id="SSF54427">
    <property type="entry name" value="NTF2-like"/>
    <property type="match status" value="1"/>
</dbReference>
<evidence type="ECO:0000313" key="2">
    <source>
        <dbReference type="Proteomes" id="UP001179121"/>
    </source>
</evidence>
<evidence type="ECO:0000313" key="1">
    <source>
        <dbReference type="EMBL" id="CAI4029592.1"/>
    </source>
</evidence>
<keyword evidence="2" id="KW-1185">Reference proteome</keyword>
<dbReference type="Pfam" id="PF07366">
    <property type="entry name" value="SnoaL"/>
    <property type="match status" value="1"/>
</dbReference>
<gene>
    <name evidence="1" type="ORF">DNFV4_00010</name>
</gene>
<dbReference type="Proteomes" id="UP001179121">
    <property type="component" value="Chromosome"/>
</dbReference>
<dbReference type="EMBL" id="OX365700">
    <property type="protein sequence ID" value="CAI4029592.1"/>
    <property type="molecule type" value="Genomic_DNA"/>
</dbReference>